<protein>
    <submittedName>
        <fullName evidence="10">Uncharacterized protein</fullName>
    </submittedName>
</protein>
<dbReference type="GO" id="GO:0020037">
    <property type="term" value="F:heme binding"/>
    <property type="evidence" value="ECO:0007669"/>
    <property type="project" value="InterPro"/>
</dbReference>
<sequence>MATSLTLVLVVGALSLLVRVLRLGRRPANYPPGPPTIPILGNIHLMPTHDAHKQFQKWAEEYGPVYSLILGTKTLIVLSSAEAVKDLLDKRSAIYSDRPEMYIGQDLGSGGLRLLMMGYTPTWRSIRKLVHGLLNVTAATRYLPYQMLENKQMLYEILQKPDDVQHHIRRYANSLTTTMTFGWRTPSENDPQLRQLFHGFEEFTALAMTGTSAMLDSFPLLRRLPEFLLPTAKKARSLHKVERQLYVGHWLKAKKGLTDGTAHPSFSVDMARFQEKEGFSDPLAGYTTGTLLEAGSGTTSDTLYAFVQAMILFPDVQRKAQKEIDSVVGDKRLPVIEDYANLGYIRGCIKESLRWMPTTILGAVPHATIEDDHYMGYLIPKGAGVMNNVWTINMNADRYPKPREFNPDRYANDSQSLFESALNPDPSKRDNLTFGAGRRVCPGIHIAERSLFLGISRLLWAFDFAPALDPQTKEPLWPDPEKLTQGFDCGPIPFFTHITPRTEGRADLVRKEWQEAQTLLDPITKQWNEAARREVIGM</sequence>
<keyword evidence="9" id="KW-0732">Signal</keyword>
<evidence type="ECO:0000313" key="10">
    <source>
        <dbReference type="EMBL" id="KIV78654.1"/>
    </source>
</evidence>
<evidence type="ECO:0000256" key="6">
    <source>
        <dbReference type="ARBA" id="ARBA00023033"/>
    </source>
</evidence>
<dbReference type="InterPro" id="IPR050364">
    <property type="entry name" value="Cytochrome_P450_fung"/>
</dbReference>
<dbReference type="InterPro" id="IPR036396">
    <property type="entry name" value="Cyt_P450_sf"/>
</dbReference>
<dbReference type="OrthoDB" id="1103324at2759"/>
<accession>A0A0D1YCV1</accession>
<feature type="binding site" description="axial binding residue" evidence="7">
    <location>
        <position position="441"/>
    </location>
    <ligand>
        <name>heme</name>
        <dbReference type="ChEBI" id="CHEBI:30413"/>
    </ligand>
    <ligandPart>
        <name>Fe</name>
        <dbReference type="ChEBI" id="CHEBI:18248"/>
    </ligandPart>
</feature>
<feature type="chain" id="PRO_5013153212" evidence="9">
    <location>
        <begin position="16"/>
        <end position="538"/>
    </location>
</feature>
<keyword evidence="4 8" id="KW-0560">Oxidoreductase</keyword>
<dbReference type="InterPro" id="IPR017972">
    <property type="entry name" value="Cyt_P450_CS"/>
</dbReference>
<reference evidence="10 11" key="1">
    <citation type="submission" date="2015-01" db="EMBL/GenBank/DDBJ databases">
        <title>The Genome Sequence of Exophiala sideris CBS121828.</title>
        <authorList>
            <consortium name="The Broad Institute Genomics Platform"/>
            <person name="Cuomo C."/>
            <person name="de Hoog S."/>
            <person name="Gorbushina A."/>
            <person name="Stielow B."/>
            <person name="Teixiera M."/>
            <person name="Abouelleil A."/>
            <person name="Chapman S.B."/>
            <person name="Priest M."/>
            <person name="Young S.K."/>
            <person name="Wortman J."/>
            <person name="Nusbaum C."/>
            <person name="Birren B."/>
        </authorList>
    </citation>
    <scope>NUCLEOTIDE SEQUENCE [LARGE SCALE GENOMIC DNA]</scope>
    <source>
        <strain evidence="10 11">CBS 121828</strain>
    </source>
</reference>
<name>A0A0D1YCV1_9EURO</name>
<proteinExistence type="inferred from homology"/>
<dbReference type="PROSITE" id="PS00086">
    <property type="entry name" value="CYTOCHROME_P450"/>
    <property type="match status" value="1"/>
</dbReference>
<evidence type="ECO:0000313" key="11">
    <source>
        <dbReference type="Proteomes" id="UP000053599"/>
    </source>
</evidence>
<evidence type="ECO:0000256" key="2">
    <source>
        <dbReference type="ARBA" id="ARBA00010617"/>
    </source>
</evidence>
<keyword evidence="7 8" id="KW-0349">Heme</keyword>
<dbReference type="Pfam" id="PF00067">
    <property type="entry name" value="p450"/>
    <property type="match status" value="1"/>
</dbReference>
<evidence type="ECO:0000256" key="4">
    <source>
        <dbReference type="ARBA" id="ARBA00023002"/>
    </source>
</evidence>
<evidence type="ECO:0000256" key="1">
    <source>
        <dbReference type="ARBA" id="ARBA00001971"/>
    </source>
</evidence>
<evidence type="ECO:0000256" key="3">
    <source>
        <dbReference type="ARBA" id="ARBA00022723"/>
    </source>
</evidence>
<dbReference type="Proteomes" id="UP000053599">
    <property type="component" value="Unassembled WGS sequence"/>
</dbReference>
<dbReference type="InterPro" id="IPR001128">
    <property type="entry name" value="Cyt_P450"/>
</dbReference>
<dbReference type="GO" id="GO:0005506">
    <property type="term" value="F:iron ion binding"/>
    <property type="evidence" value="ECO:0007669"/>
    <property type="project" value="InterPro"/>
</dbReference>
<dbReference type="GO" id="GO:0004497">
    <property type="term" value="F:monooxygenase activity"/>
    <property type="evidence" value="ECO:0007669"/>
    <property type="project" value="UniProtKB-KW"/>
</dbReference>
<evidence type="ECO:0000256" key="8">
    <source>
        <dbReference type="RuleBase" id="RU000461"/>
    </source>
</evidence>
<comment type="cofactor">
    <cofactor evidence="1 7">
        <name>heme</name>
        <dbReference type="ChEBI" id="CHEBI:30413"/>
    </cofactor>
</comment>
<dbReference type="PRINTS" id="PR00385">
    <property type="entry name" value="P450"/>
</dbReference>
<evidence type="ECO:0000256" key="5">
    <source>
        <dbReference type="ARBA" id="ARBA00023004"/>
    </source>
</evidence>
<keyword evidence="6 8" id="KW-0503">Monooxygenase</keyword>
<dbReference type="PANTHER" id="PTHR46300:SF2">
    <property type="entry name" value="CYTOCHROME P450 MONOOXYGENASE ALNH-RELATED"/>
    <property type="match status" value="1"/>
</dbReference>
<dbReference type="InterPro" id="IPR002401">
    <property type="entry name" value="Cyt_P450_E_grp-I"/>
</dbReference>
<dbReference type="AlphaFoldDB" id="A0A0D1YCV1"/>
<dbReference type="STRING" id="1016849.A0A0D1YCV1"/>
<dbReference type="Gene3D" id="1.10.630.10">
    <property type="entry name" value="Cytochrome P450"/>
    <property type="match status" value="1"/>
</dbReference>
<keyword evidence="5 7" id="KW-0408">Iron</keyword>
<evidence type="ECO:0000256" key="7">
    <source>
        <dbReference type="PIRSR" id="PIRSR602401-1"/>
    </source>
</evidence>
<dbReference type="PRINTS" id="PR00463">
    <property type="entry name" value="EP450I"/>
</dbReference>
<keyword evidence="3 7" id="KW-0479">Metal-binding</keyword>
<dbReference type="SUPFAM" id="SSF48264">
    <property type="entry name" value="Cytochrome P450"/>
    <property type="match status" value="1"/>
</dbReference>
<comment type="similarity">
    <text evidence="2 8">Belongs to the cytochrome P450 family.</text>
</comment>
<dbReference type="PANTHER" id="PTHR46300">
    <property type="entry name" value="P450, PUTATIVE (EUROFUNG)-RELATED-RELATED"/>
    <property type="match status" value="1"/>
</dbReference>
<organism evidence="10 11">
    <name type="scientific">Exophiala sideris</name>
    <dbReference type="NCBI Taxonomy" id="1016849"/>
    <lineage>
        <taxon>Eukaryota</taxon>
        <taxon>Fungi</taxon>
        <taxon>Dikarya</taxon>
        <taxon>Ascomycota</taxon>
        <taxon>Pezizomycotina</taxon>
        <taxon>Eurotiomycetes</taxon>
        <taxon>Chaetothyriomycetidae</taxon>
        <taxon>Chaetothyriales</taxon>
        <taxon>Herpotrichiellaceae</taxon>
        <taxon>Exophiala</taxon>
    </lineage>
</organism>
<dbReference type="CDD" id="cd11065">
    <property type="entry name" value="CYP64-like"/>
    <property type="match status" value="1"/>
</dbReference>
<evidence type="ECO:0000256" key="9">
    <source>
        <dbReference type="SAM" id="SignalP"/>
    </source>
</evidence>
<dbReference type="GO" id="GO:0016705">
    <property type="term" value="F:oxidoreductase activity, acting on paired donors, with incorporation or reduction of molecular oxygen"/>
    <property type="evidence" value="ECO:0007669"/>
    <property type="project" value="InterPro"/>
</dbReference>
<dbReference type="EMBL" id="KN846953">
    <property type="protein sequence ID" value="KIV78654.1"/>
    <property type="molecule type" value="Genomic_DNA"/>
</dbReference>
<feature type="signal peptide" evidence="9">
    <location>
        <begin position="1"/>
        <end position="15"/>
    </location>
</feature>
<gene>
    <name evidence="10" type="ORF">PV11_06283</name>
</gene>
<dbReference type="HOGENOM" id="CLU_001570_2_1_1"/>